<dbReference type="EMBL" id="JMKJ01000281">
    <property type="protein sequence ID" value="KGG51446.1"/>
    <property type="molecule type" value="Genomic_DNA"/>
</dbReference>
<dbReference type="HOGENOM" id="CLU_1082150_0_0_1"/>
<dbReference type="AlphaFoldDB" id="A0A098VUT9"/>
<dbReference type="RefSeq" id="XP_013237882.1">
    <property type="nucleotide sequence ID" value="XM_013382428.1"/>
</dbReference>
<dbReference type="Proteomes" id="UP000029725">
    <property type="component" value="Unassembled WGS sequence"/>
</dbReference>
<comment type="caution">
    <text evidence="2">The sequence shown here is derived from an EMBL/GenBank/DDBJ whole genome shotgun (WGS) entry which is preliminary data.</text>
</comment>
<dbReference type="GeneID" id="25259668"/>
<proteinExistence type="predicted"/>
<evidence type="ECO:0000256" key="1">
    <source>
        <dbReference type="SAM" id="MobiDB-lite"/>
    </source>
</evidence>
<evidence type="ECO:0000313" key="2">
    <source>
        <dbReference type="EMBL" id="KGG51446.1"/>
    </source>
</evidence>
<keyword evidence="3" id="KW-1185">Reference proteome</keyword>
<reference evidence="2 3" key="1">
    <citation type="submission" date="2014-04" db="EMBL/GenBank/DDBJ databases">
        <title>A new species of microsporidia sheds light on the evolution of extreme parasitism.</title>
        <authorList>
            <person name="Haag K.L."/>
            <person name="James T.Y."/>
            <person name="Larsson R."/>
            <person name="Schaer T.M."/>
            <person name="Refardt D."/>
            <person name="Pombert J.-F."/>
            <person name="Ebert D."/>
        </authorList>
    </citation>
    <scope>NUCLEOTIDE SEQUENCE [LARGE SCALE GENOMIC DNA]</scope>
    <source>
        <strain evidence="2 3">UGP3</strain>
        <tissue evidence="2">Spores</tissue>
    </source>
</reference>
<gene>
    <name evidence="2" type="ORF">DI09_353p10</name>
</gene>
<feature type="region of interest" description="Disordered" evidence="1">
    <location>
        <begin position="233"/>
        <end position="257"/>
    </location>
</feature>
<protein>
    <submittedName>
        <fullName evidence="2">Uncharacterized protein</fullName>
    </submittedName>
</protein>
<feature type="compositionally biased region" description="Basic and acidic residues" evidence="1">
    <location>
        <begin position="239"/>
        <end position="248"/>
    </location>
</feature>
<dbReference type="VEuPathDB" id="MicrosporidiaDB:DI09_353p10"/>
<organism evidence="2 3">
    <name type="scientific">Mitosporidium daphniae</name>
    <dbReference type="NCBI Taxonomy" id="1485682"/>
    <lineage>
        <taxon>Eukaryota</taxon>
        <taxon>Fungi</taxon>
        <taxon>Fungi incertae sedis</taxon>
        <taxon>Microsporidia</taxon>
        <taxon>Mitosporidium</taxon>
    </lineage>
</organism>
<accession>A0A098VUT9</accession>
<name>A0A098VUT9_9MICR</name>
<evidence type="ECO:0000313" key="3">
    <source>
        <dbReference type="Proteomes" id="UP000029725"/>
    </source>
</evidence>
<sequence>MNDIIQELESLNSRSLKDLIVQQFENVKICLENEDFKLAIYYMPTPDNIKKLGSEQLEFFNIKKEYLNAQLQILCLGLKVFENGLKKPLCQKIKQIFDLLEMMQKKTIDLSKKKNPNVPEILKILENLEEKNNEKYEKRKIEPIEYTFISNGFLNHLKDQDAGDGENKIKKMSTEFFEIREELRKSDSSILVPFITGSDSLTKDIDKGRKEALETLEKIILEISPEYLSLQPEKKKRKLSEASDKPSEVLKQQNAPI</sequence>